<dbReference type="OrthoDB" id="5185819at2"/>
<organism evidence="2 3">
    <name type="scientific">Nonomuraea zeae</name>
    <dbReference type="NCBI Taxonomy" id="1642303"/>
    <lineage>
        <taxon>Bacteria</taxon>
        <taxon>Bacillati</taxon>
        <taxon>Actinomycetota</taxon>
        <taxon>Actinomycetes</taxon>
        <taxon>Streptosporangiales</taxon>
        <taxon>Streptosporangiaceae</taxon>
        <taxon>Nonomuraea</taxon>
    </lineage>
</organism>
<dbReference type="InterPro" id="IPR034660">
    <property type="entry name" value="DinB/YfiT-like"/>
</dbReference>
<sequence>MPAIDLESAAHEVVRLLDGVTEDRMDDPTPCADTPVAALLDHLMGLSLAFTYAARKTTPPGDGSGPGPTSAAHLDPEWRTLLPQRLDELVKAWRDPDAWEGMAEAGGVKMPAEQMAVVALDELVLHGWDLARATGQPFTCSLADTAAVLEFTSAAARPEHAAQRDGLFGAPVEVAEDAPPFDRALGFAGRDPAWAPPAA</sequence>
<keyword evidence="3" id="KW-1185">Reference proteome</keyword>
<accession>A0A5S4GZS4</accession>
<dbReference type="SUPFAM" id="SSF109854">
    <property type="entry name" value="DinB/YfiT-like putative metalloenzymes"/>
    <property type="match status" value="1"/>
</dbReference>
<evidence type="ECO:0000259" key="1">
    <source>
        <dbReference type="Pfam" id="PF11716"/>
    </source>
</evidence>
<proteinExistence type="predicted"/>
<feature type="domain" description="Mycothiol-dependent maleylpyruvate isomerase metal-binding" evidence="1">
    <location>
        <begin position="7"/>
        <end position="131"/>
    </location>
</feature>
<dbReference type="Gene3D" id="1.20.120.450">
    <property type="entry name" value="dinb family like domain"/>
    <property type="match status" value="1"/>
</dbReference>
<reference evidence="2 3" key="1">
    <citation type="submission" date="2019-05" db="EMBL/GenBank/DDBJ databases">
        <title>Draft genome sequence of Nonomuraea zeae DSM 100528.</title>
        <authorList>
            <person name="Saricaoglu S."/>
            <person name="Isik K."/>
        </authorList>
    </citation>
    <scope>NUCLEOTIDE SEQUENCE [LARGE SCALE GENOMIC DNA]</scope>
    <source>
        <strain evidence="2 3">DSM 100528</strain>
    </source>
</reference>
<comment type="caution">
    <text evidence="2">The sequence shown here is derived from an EMBL/GenBank/DDBJ whole genome shotgun (WGS) entry which is preliminary data.</text>
</comment>
<evidence type="ECO:0000313" key="2">
    <source>
        <dbReference type="EMBL" id="TMR38031.1"/>
    </source>
</evidence>
<protein>
    <submittedName>
        <fullName evidence="2">TIGR03086 family protein</fullName>
    </submittedName>
</protein>
<dbReference type="InterPro" id="IPR024344">
    <property type="entry name" value="MDMPI_metal-binding"/>
</dbReference>
<dbReference type="Pfam" id="PF11716">
    <property type="entry name" value="MDMPI_N"/>
    <property type="match status" value="1"/>
</dbReference>
<evidence type="ECO:0000313" key="3">
    <source>
        <dbReference type="Proteomes" id="UP000306628"/>
    </source>
</evidence>
<dbReference type="EMBL" id="VCKX01000012">
    <property type="protein sequence ID" value="TMR38031.1"/>
    <property type="molecule type" value="Genomic_DNA"/>
</dbReference>
<dbReference type="GO" id="GO:0046872">
    <property type="term" value="F:metal ion binding"/>
    <property type="evidence" value="ECO:0007669"/>
    <property type="project" value="InterPro"/>
</dbReference>
<dbReference type="InterPro" id="IPR017520">
    <property type="entry name" value="CHP03086"/>
</dbReference>
<dbReference type="InterPro" id="IPR017517">
    <property type="entry name" value="Maleyloyr_isom"/>
</dbReference>
<dbReference type="RefSeq" id="WP_138688634.1">
    <property type="nucleotide sequence ID" value="NZ_JBHSAZ010000107.1"/>
</dbReference>
<dbReference type="NCBIfam" id="TIGR03083">
    <property type="entry name" value="maleylpyruvate isomerase family mycothiol-dependent enzyme"/>
    <property type="match status" value="1"/>
</dbReference>
<dbReference type="NCBIfam" id="TIGR03086">
    <property type="entry name" value="TIGR03086 family metal-binding protein"/>
    <property type="match status" value="1"/>
</dbReference>
<name>A0A5S4GZS4_9ACTN</name>
<dbReference type="Proteomes" id="UP000306628">
    <property type="component" value="Unassembled WGS sequence"/>
</dbReference>
<gene>
    <name evidence="2" type="ORF">ETD85_06205</name>
</gene>
<dbReference type="AlphaFoldDB" id="A0A5S4GZS4"/>